<dbReference type="EMBL" id="WLCI01000008">
    <property type="protein sequence ID" value="MTB95060.1"/>
    <property type="molecule type" value="Genomic_DNA"/>
</dbReference>
<gene>
    <name evidence="2" type="ORF">GGQ22_08165</name>
</gene>
<dbReference type="Gene3D" id="3.40.50.2300">
    <property type="match status" value="2"/>
</dbReference>
<dbReference type="SUPFAM" id="SSF53822">
    <property type="entry name" value="Periplasmic binding protein-like I"/>
    <property type="match status" value="1"/>
</dbReference>
<dbReference type="Gene3D" id="1.10.260.40">
    <property type="entry name" value="lambda repressor-like DNA-binding domains"/>
    <property type="match status" value="1"/>
</dbReference>
<organism evidence="2 3">
    <name type="scientific">Nocardioides marmotae</name>
    <dbReference type="NCBI Taxonomy" id="2663857"/>
    <lineage>
        <taxon>Bacteria</taxon>
        <taxon>Bacillati</taxon>
        <taxon>Actinomycetota</taxon>
        <taxon>Actinomycetes</taxon>
        <taxon>Propionibacteriales</taxon>
        <taxon>Nocardioidaceae</taxon>
        <taxon>Nocardioides</taxon>
    </lineage>
</organism>
<evidence type="ECO:0000313" key="2">
    <source>
        <dbReference type="EMBL" id="MTB95060.1"/>
    </source>
</evidence>
<name>A0A6I3J9Y8_9ACTN</name>
<dbReference type="RefSeq" id="WP_154614765.1">
    <property type="nucleotide sequence ID" value="NZ_CP053660.1"/>
</dbReference>
<feature type="compositionally biased region" description="Gly residues" evidence="1">
    <location>
        <begin position="347"/>
        <end position="357"/>
    </location>
</feature>
<evidence type="ECO:0000313" key="3">
    <source>
        <dbReference type="Proteomes" id="UP000433406"/>
    </source>
</evidence>
<sequence>MPVRLKDVAARAGVSVKTVSNVVNGYVHVSGDTRARVQAVLDEMGYRPNVTARNLRAGRVGVIALAVPELDNPYFAELAGHVMEAAEEHGWTVLVDQTDGRAERERDVLAGFRHHLIDGLIMSPFALTAEELAAPADHTVPVVLLGEKVWDGPADHVAIDNVAAARAATEHLLALGRRRVALVGHQVDGPGGDSGVARLRRRGWELALAEAGLQPDEALVGVVGDFGRSHGYAAMAALLDGGARPDAVFCFNDTLALGVLRALVDRGLAVPEDVAVIGVDDVEETRWSVPRLSSVAPDKRAIARTAVAMLAERIGPEGRRPAPRDVRAGFAVVARESTVGAAEGHPHGPGGVSGGTR</sequence>
<comment type="caution">
    <text evidence="2">The sequence shown here is derived from an EMBL/GenBank/DDBJ whole genome shotgun (WGS) entry which is preliminary data.</text>
</comment>
<dbReference type="PROSITE" id="PS50932">
    <property type="entry name" value="HTH_LACI_2"/>
    <property type="match status" value="1"/>
</dbReference>
<keyword evidence="3" id="KW-1185">Reference proteome</keyword>
<reference evidence="2 3" key="1">
    <citation type="submission" date="2019-10" db="EMBL/GenBank/DDBJ databases">
        <title>Nocardioides novel species isolated from the excrement of Marmot.</title>
        <authorList>
            <person name="Zhang G."/>
        </authorList>
    </citation>
    <scope>NUCLEOTIDE SEQUENCE [LARGE SCALE GENOMIC DNA]</scope>
    <source>
        <strain evidence="3">zg-579</strain>
    </source>
</reference>
<proteinExistence type="predicted"/>
<dbReference type="SMART" id="SM00354">
    <property type="entry name" value="HTH_LACI"/>
    <property type="match status" value="1"/>
</dbReference>
<dbReference type="CDD" id="cd01392">
    <property type="entry name" value="HTH_LacI"/>
    <property type="match status" value="1"/>
</dbReference>
<dbReference type="GO" id="GO:0003700">
    <property type="term" value="F:DNA-binding transcription factor activity"/>
    <property type="evidence" value="ECO:0007669"/>
    <property type="project" value="TreeGrafter"/>
</dbReference>
<dbReference type="Pfam" id="PF00356">
    <property type="entry name" value="LacI"/>
    <property type="match status" value="1"/>
</dbReference>
<dbReference type="SUPFAM" id="SSF47413">
    <property type="entry name" value="lambda repressor-like DNA-binding domains"/>
    <property type="match status" value="1"/>
</dbReference>
<dbReference type="CDD" id="cd06267">
    <property type="entry name" value="PBP1_LacI_sugar_binding-like"/>
    <property type="match status" value="1"/>
</dbReference>
<dbReference type="InterPro" id="IPR028082">
    <property type="entry name" value="Peripla_BP_I"/>
</dbReference>
<dbReference type="GO" id="GO:0000976">
    <property type="term" value="F:transcription cis-regulatory region binding"/>
    <property type="evidence" value="ECO:0007669"/>
    <property type="project" value="TreeGrafter"/>
</dbReference>
<dbReference type="InterPro" id="IPR000843">
    <property type="entry name" value="HTH_LacI"/>
</dbReference>
<dbReference type="PROSITE" id="PS00356">
    <property type="entry name" value="HTH_LACI_1"/>
    <property type="match status" value="1"/>
</dbReference>
<keyword evidence="2" id="KW-0238">DNA-binding</keyword>
<protein>
    <submittedName>
        <fullName evidence="2">LacI family DNA-binding transcriptional regulator</fullName>
    </submittedName>
</protein>
<dbReference type="Pfam" id="PF13377">
    <property type="entry name" value="Peripla_BP_3"/>
    <property type="match status" value="1"/>
</dbReference>
<accession>A0A6I3J9Y8</accession>
<feature type="region of interest" description="Disordered" evidence="1">
    <location>
        <begin position="338"/>
        <end position="357"/>
    </location>
</feature>
<dbReference type="Proteomes" id="UP000433406">
    <property type="component" value="Unassembled WGS sequence"/>
</dbReference>
<dbReference type="InterPro" id="IPR046335">
    <property type="entry name" value="LacI/GalR-like_sensor"/>
</dbReference>
<evidence type="ECO:0000256" key="1">
    <source>
        <dbReference type="SAM" id="MobiDB-lite"/>
    </source>
</evidence>
<dbReference type="PANTHER" id="PTHR30146">
    <property type="entry name" value="LACI-RELATED TRANSCRIPTIONAL REPRESSOR"/>
    <property type="match status" value="1"/>
</dbReference>
<dbReference type="InterPro" id="IPR010982">
    <property type="entry name" value="Lambda_DNA-bd_dom_sf"/>
</dbReference>
<dbReference type="PANTHER" id="PTHR30146:SF153">
    <property type="entry name" value="LACTOSE OPERON REPRESSOR"/>
    <property type="match status" value="1"/>
</dbReference>
<dbReference type="AlphaFoldDB" id="A0A6I3J9Y8"/>